<reference evidence="1 2" key="1">
    <citation type="submission" date="2019-10" db="EMBL/GenBank/DDBJ databases">
        <title>Nocardia macrotermitis sp. nov. and Nocardia aurantia sp. nov., isolated from the gut of fungus growing-termite Macrotermes natalensis.</title>
        <authorList>
            <person name="Benndorf R."/>
            <person name="Schwitalla J."/>
            <person name="Martin K."/>
            <person name="De Beer W."/>
            <person name="Kaster A.-K."/>
            <person name="Vollmers J."/>
            <person name="Poulsen M."/>
            <person name="Beemelmanns C."/>
        </authorList>
    </citation>
    <scope>NUCLEOTIDE SEQUENCE [LARGE SCALE GENOMIC DNA]</scope>
    <source>
        <strain evidence="1 2">RB56</strain>
    </source>
</reference>
<dbReference type="AlphaFoldDB" id="A0A7K0DNK1"/>
<comment type="caution">
    <text evidence="1">The sequence shown here is derived from an EMBL/GenBank/DDBJ whole genome shotgun (WGS) entry which is preliminary data.</text>
</comment>
<dbReference type="Proteomes" id="UP000431401">
    <property type="component" value="Unassembled WGS sequence"/>
</dbReference>
<proteinExistence type="predicted"/>
<sequence length="36" mass="4039">MMVVITGAADRDPDAATVMMEQGRASWVRVHTEIRH</sequence>
<organism evidence="1 2">
    <name type="scientific">Nocardia aurantia</name>
    <dbReference type="NCBI Taxonomy" id="2585199"/>
    <lineage>
        <taxon>Bacteria</taxon>
        <taxon>Bacillati</taxon>
        <taxon>Actinomycetota</taxon>
        <taxon>Actinomycetes</taxon>
        <taxon>Mycobacteriales</taxon>
        <taxon>Nocardiaceae</taxon>
        <taxon>Nocardia</taxon>
    </lineage>
</organism>
<keyword evidence="2" id="KW-1185">Reference proteome</keyword>
<dbReference type="EMBL" id="WEGI01000006">
    <property type="protein sequence ID" value="MQY27299.1"/>
    <property type="molecule type" value="Genomic_DNA"/>
</dbReference>
<gene>
    <name evidence="1" type="ORF">NRB56_28820</name>
</gene>
<evidence type="ECO:0000313" key="1">
    <source>
        <dbReference type="EMBL" id="MQY27299.1"/>
    </source>
</evidence>
<name>A0A7K0DNK1_9NOCA</name>
<protein>
    <submittedName>
        <fullName evidence="1">Uncharacterized protein</fullName>
    </submittedName>
</protein>
<accession>A0A7K0DNK1</accession>
<evidence type="ECO:0000313" key="2">
    <source>
        <dbReference type="Proteomes" id="UP000431401"/>
    </source>
</evidence>